<dbReference type="NCBIfam" id="TIGR00231">
    <property type="entry name" value="small_GTP"/>
    <property type="match status" value="1"/>
</dbReference>
<dbReference type="InterPro" id="IPR023115">
    <property type="entry name" value="TIF_IF2_dom3"/>
</dbReference>
<dbReference type="Gene3D" id="2.40.30.10">
    <property type="entry name" value="Translation factors"/>
    <property type="match status" value="2"/>
</dbReference>
<feature type="binding site" evidence="9">
    <location>
        <begin position="565"/>
        <end position="568"/>
    </location>
    <ligand>
        <name>GTP</name>
        <dbReference type="ChEBI" id="CHEBI:37565"/>
    </ligand>
</feature>
<feature type="compositionally biased region" description="Basic and acidic residues" evidence="11">
    <location>
        <begin position="354"/>
        <end position="371"/>
    </location>
</feature>
<gene>
    <name evidence="9 13" type="primary">infB</name>
    <name evidence="13" type="ORF">EXN75_05045</name>
</gene>
<feature type="compositionally biased region" description="Polar residues" evidence="11">
    <location>
        <begin position="129"/>
        <end position="139"/>
    </location>
</feature>
<evidence type="ECO:0000256" key="7">
    <source>
        <dbReference type="ARBA" id="ARBA00022917"/>
    </source>
</evidence>
<dbReference type="PANTHER" id="PTHR43381">
    <property type="entry name" value="TRANSLATION INITIATION FACTOR IF-2-RELATED"/>
    <property type="match status" value="1"/>
</dbReference>
<feature type="binding site" evidence="9">
    <location>
        <begin position="464"/>
        <end position="471"/>
    </location>
    <ligand>
        <name>GTP</name>
        <dbReference type="ChEBI" id="CHEBI:37565"/>
    </ligand>
</feature>
<feature type="region of interest" description="Disordered" evidence="11">
    <location>
        <begin position="64"/>
        <end position="323"/>
    </location>
</feature>
<dbReference type="SUPFAM" id="SSF50447">
    <property type="entry name" value="Translation proteins"/>
    <property type="match status" value="2"/>
</dbReference>
<dbReference type="EMBL" id="SGVY01000009">
    <property type="protein sequence ID" value="TFH82914.1"/>
    <property type="molecule type" value="Genomic_DNA"/>
</dbReference>
<dbReference type="OrthoDB" id="9811804at2"/>
<dbReference type="Pfam" id="PF03144">
    <property type="entry name" value="GTP_EFTU_D2"/>
    <property type="match status" value="1"/>
</dbReference>
<dbReference type="GeneID" id="302994661"/>
<dbReference type="Pfam" id="PF11987">
    <property type="entry name" value="IF-2"/>
    <property type="match status" value="1"/>
</dbReference>
<dbReference type="CDD" id="cd03702">
    <property type="entry name" value="IF2_mtIF2_II"/>
    <property type="match status" value="1"/>
</dbReference>
<dbReference type="InterPro" id="IPR004161">
    <property type="entry name" value="EFTu-like_2"/>
</dbReference>
<dbReference type="InterPro" id="IPR000795">
    <property type="entry name" value="T_Tr_GTP-bd_dom"/>
</dbReference>
<dbReference type="Pfam" id="PF04760">
    <property type="entry name" value="IF2_N"/>
    <property type="match status" value="1"/>
</dbReference>
<dbReference type="FunFam" id="2.40.30.10:FF:000007">
    <property type="entry name" value="Translation initiation factor IF-2"/>
    <property type="match status" value="1"/>
</dbReference>
<dbReference type="PROSITE" id="PS51722">
    <property type="entry name" value="G_TR_2"/>
    <property type="match status" value="1"/>
</dbReference>
<accession>A0A4Y8VQS6</accession>
<evidence type="ECO:0000256" key="3">
    <source>
        <dbReference type="ARBA" id="ARBA00020675"/>
    </source>
</evidence>
<feature type="compositionally biased region" description="Basic and acidic residues" evidence="11">
    <location>
        <begin position="240"/>
        <end position="257"/>
    </location>
</feature>
<dbReference type="RefSeq" id="WP_134842990.1">
    <property type="nucleotide sequence ID" value="NZ_DAWEHA010000157.1"/>
</dbReference>
<dbReference type="GO" id="GO:0005525">
    <property type="term" value="F:GTP binding"/>
    <property type="evidence" value="ECO:0007669"/>
    <property type="project" value="UniProtKB-KW"/>
</dbReference>
<evidence type="ECO:0000256" key="9">
    <source>
        <dbReference type="HAMAP-Rule" id="MF_00100"/>
    </source>
</evidence>
<evidence type="ECO:0000256" key="2">
    <source>
        <dbReference type="ARBA" id="ARBA00007733"/>
    </source>
</evidence>
<dbReference type="GO" id="GO:0003924">
    <property type="term" value="F:GTPase activity"/>
    <property type="evidence" value="ECO:0007669"/>
    <property type="project" value="UniProtKB-UniRule"/>
</dbReference>
<dbReference type="InterPro" id="IPR009000">
    <property type="entry name" value="Transl_B-barrel_sf"/>
</dbReference>
<evidence type="ECO:0000256" key="6">
    <source>
        <dbReference type="ARBA" id="ARBA00022741"/>
    </source>
</evidence>
<reference evidence="13 14" key="1">
    <citation type="submission" date="2019-02" db="EMBL/GenBank/DDBJ databases">
        <title>Draft Genome Sequence of the Prevotella sp. BCRC 81118, Isolated from Human Feces.</title>
        <authorList>
            <person name="Huang C.-H."/>
        </authorList>
    </citation>
    <scope>NUCLEOTIDE SEQUENCE [LARGE SCALE GENOMIC DNA]</scope>
    <source>
        <strain evidence="13 14">BCRC 81118</strain>
    </source>
</reference>
<feature type="compositionally biased region" description="Low complexity" evidence="11">
    <location>
        <begin position="182"/>
        <end position="192"/>
    </location>
</feature>
<keyword evidence="6 9" id="KW-0547">Nucleotide-binding</keyword>
<feature type="compositionally biased region" description="Basic and acidic residues" evidence="11">
    <location>
        <begin position="141"/>
        <end position="151"/>
    </location>
</feature>
<evidence type="ECO:0000256" key="8">
    <source>
        <dbReference type="ARBA" id="ARBA00023134"/>
    </source>
</evidence>
<evidence type="ECO:0000256" key="5">
    <source>
        <dbReference type="ARBA" id="ARBA00022540"/>
    </source>
</evidence>
<dbReference type="CDD" id="cd01887">
    <property type="entry name" value="IF2_eIF5B"/>
    <property type="match status" value="1"/>
</dbReference>
<dbReference type="PANTHER" id="PTHR43381:SF5">
    <property type="entry name" value="TR-TYPE G DOMAIN-CONTAINING PROTEIN"/>
    <property type="match status" value="1"/>
</dbReference>
<evidence type="ECO:0000313" key="13">
    <source>
        <dbReference type="EMBL" id="TFH82914.1"/>
    </source>
</evidence>
<dbReference type="FunFam" id="2.40.30.10:FF:000008">
    <property type="entry name" value="Translation initiation factor IF-2"/>
    <property type="match status" value="1"/>
</dbReference>
<sequence length="956" mass="104995">MSIRLNKALRELNIGLQTAVEFLSKRSDLGEVEAEPSFKLSDQQYKALTDAFSQDKKVRDQAEKLFTKKTKDKKRVPEQKEDREENAEVSNGKQQFKPLGKIDLDSIGKPTAKSAAPENRKASGKESAAVSSAPVTNASKAEVKASHEHQKGNAGGQMSHQHKQNGERNNGQQKQNNHKSMQNQANNNQPQQGEKPAETNASGSVFTLKSEKKFSANEPKVLGKIDLSSLNQSTRPKKKSKEERRKEREEKLAQQHSERKKRVRINKERVDINAEANQGNNGGNKNNGGNQNNQNGGNKKKKNKNRNNNNKSGNQNNQRQIEVDDEAVARQVKETLARLTSKSQNKKGAKYRKEKREAVQEKLQDQARQEQKESKILKLTEFVTVSELATMMDISVTQVISTLMGVGIMVSINQRLDAETINMVAEEFGFKTEYVSAEVQEAVSEEEDDENDLVPRAPIVTVMGHVDHGKTSLLDYIRNTNVIAGEAGGITQHIGAYSVTLKSGRKVTFLDTPGHEAFTAMRARGAQATDIAIIIIAADDSVMPTTKEAIAHAQAAGVPMVFAINKIDKPGANPDRIREDLANMNLLVEEWGGKYQCQEISAKKGIGVHDLLDKVLLEADMLDLKANPNRRASGTIIESSLDKGRGYVSTVLVANGTLKVGDIVLAGTSWGRVKAMFNERNANIKSAAPAEPAIILGLNGAPTAGDQFHVIETEQEAREIANKREQLQREQGLRTQKRLTLGDISHRIARGEFHELNVIVKGDTDGSVEALSDSFIKLSTEKVQVNVVNKAVGQISENDVMLASASDAVIVGFQVRPSADARKAADREGVEINTYSIIYDAIDDIKSAMVGMLDKVKKEIVTGQVEVKQTFKISKVGTIAGGLVTEGKVHAKDKARVIRDGIVIRTAEIGALKRYKDDVKEVVTGMECGLSLVNYNDIQEGDVIETFTEIEVEQKL</sequence>
<evidence type="ECO:0000256" key="10">
    <source>
        <dbReference type="RuleBase" id="RU000644"/>
    </source>
</evidence>
<dbReference type="SUPFAM" id="SSF52156">
    <property type="entry name" value="Initiation factor IF2/eIF5b, domain 3"/>
    <property type="match status" value="1"/>
</dbReference>
<dbReference type="Gene3D" id="3.40.50.300">
    <property type="entry name" value="P-loop containing nucleotide triphosphate hydrolases"/>
    <property type="match status" value="1"/>
</dbReference>
<comment type="caution">
    <text evidence="13">The sequence shown here is derived from an EMBL/GenBank/DDBJ whole genome shotgun (WGS) entry which is preliminary data.</text>
</comment>
<dbReference type="AlphaFoldDB" id="A0A4Y8VQS6"/>
<dbReference type="GO" id="GO:0005737">
    <property type="term" value="C:cytoplasm"/>
    <property type="evidence" value="ECO:0007669"/>
    <property type="project" value="UniProtKB-SubCell"/>
</dbReference>
<feature type="domain" description="Tr-type G" evidence="12">
    <location>
        <begin position="455"/>
        <end position="625"/>
    </location>
</feature>
<dbReference type="InterPro" id="IPR044145">
    <property type="entry name" value="IF2_II"/>
</dbReference>
<dbReference type="Gene3D" id="3.40.50.10050">
    <property type="entry name" value="Translation initiation factor IF- 2, domain 3"/>
    <property type="match status" value="1"/>
</dbReference>
<proteinExistence type="inferred from homology"/>
<comment type="subcellular location">
    <subcellularLocation>
        <location evidence="1 9">Cytoplasm</location>
    </subcellularLocation>
</comment>
<dbReference type="Pfam" id="PF00009">
    <property type="entry name" value="GTP_EFTU"/>
    <property type="match status" value="1"/>
</dbReference>
<dbReference type="InterPro" id="IPR015760">
    <property type="entry name" value="TIF_IF2"/>
</dbReference>
<evidence type="ECO:0000256" key="11">
    <source>
        <dbReference type="SAM" id="MobiDB-lite"/>
    </source>
</evidence>
<evidence type="ECO:0000256" key="1">
    <source>
        <dbReference type="ARBA" id="ARBA00004496"/>
    </source>
</evidence>
<organism evidence="13 14">
    <name type="scientific">Segatella hominis</name>
    <dbReference type="NCBI Taxonomy" id="2518605"/>
    <lineage>
        <taxon>Bacteria</taxon>
        <taxon>Pseudomonadati</taxon>
        <taxon>Bacteroidota</taxon>
        <taxon>Bacteroidia</taxon>
        <taxon>Bacteroidales</taxon>
        <taxon>Prevotellaceae</taxon>
        <taxon>Segatella</taxon>
    </lineage>
</organism>
<dbReference type="InterPro" id="IPR006847">
    <property type="entry name" value="IF2_N"/>
</dbReference>
<dbReference type="InterPro" id="IPR027417">
    <property type="entry name" value="P-loop_NTPase"/>
</dbReference>
<feature type="compositionally biased region" description="Polar residues" evidence="11">
    <location>
        <begin position="167"/>
        <end position="181"/>
    </location>
</feature>
<dbReference type="GO" id="GO:0003743">
    <property type="term" value="F:translation initiation factor activity"/>
    <property type="evidence" value="ECO:0007669"/>
    <property type="project" value="UniProtKB-UniRule"/>
</dbReference>
<feature type="compositionally biased region" description="Low complexity" evidence="11">
    <location>
        <begin position="287"/>
        <end position="297"/>
    </location>
</feature>
<keyword evidence="14" id="KW-1185">Reference proteome</keyword>
<comment type="similarity">
    <text evidence="2 9 10">Belongs to the TRAFAC class translation factor GTPase superfamily. Classic translation factor GTPase family. IF-2 subfamily.</text>
</comment>
<evidence type="ECO:0000259" key="12">
    <source>
        <dbReference type="PROSITE" id="PS51722"/>
    </source>
</evidence>
<dbReference type="InterPro" id="IPR036925">
    <property type="entry name" value="TIF_IF2_dom3_sf"/>
</dbReference>
<feature type="region of interest" description="Disordered" evidence="11">
    <location>
        <begin position="335"/>
        <end position="371"/>
    </location>
</feature>
<comment type="caution">
    <text evidence="9">Lacks conserved residue(s) required for the propagation of feature annotation.</text>
</comment>
<feature type="binding site" evidence="9">
    <location>
        <begin position="511"/>
        <end position="515"/>
    </location>
    <ligand>
        <name>GTP</name>
        <dbReference type="ChEBI" id="CHEBI:37565"/>
    </ligand>
</feature>
<dbReference type="FunFam" id="3.40.50.300:FF:000019">
    <property type="entry name" value="Translation initiation factor IF-2"/>
    <property type="match status" value="1"/>
</dbReference>
<evidence type="ECO:0000313" key="14">
    <source>
        <dbReference type="Proteomes" id="UP000297872"/>
    </source>
</evidence>
<dbReference type="InterPro" id="IPR005225">
    <property type="entry name" value="Small_GTP-bd"/>
</dbReference>
<dbReference type="Proteomes" id="UP000297872">
    <property type="component" value="Unassembled WGS sequence"/>
</dbReference>
<dbReference type="NCBIfam" id="TIGR00487">
    <property type="entry name" value="IF-2"/>
    <property type="match status" value="1"/>
</dbReference>
<protein>
    <recommendedName>
        <fullName evidence="3 9">Translation initiation factor IF-2</fullName>
    </recommendedName>
</protein>
<dbReference type="InterPro" id="IPR000178">
    <property type="entry name" value="TF_IF2_bacterial-like"/>
</dbReference>
<dbReference type="InterPro" id="IPR053905">
    <property type="entry name" value="EF-G-like_DII"/>
</dbReference>
<evidence type="ECO:0000256" key="4">
    <source>
        <dbReference type="ARBA" id="ARBA00022490"/>
    </source>
</evidence>
<feature type="compositionally biased region" description="Low complexity" evidence="11">
    <location>
        <begin position="306"/>
        <end position="320"/>
    </location>
</feature>
<dbReference type="SUPFAM" id="SSF52540">
    <property type="entry name" value="P-loop containing nucleoside triphosphate hydrolases"/>
    <property type="match status" value="1"/>
</dbReference>
<dbReference type="FunFam" id="3.40.50.10050:FF:000001">
    <property type="entry name" value="Translation initiation factor IF-2"/>
    <property type="match status" value="1"/>
</dbReference>
<dbReference type="CDD" id="cd03692">
    <property type="entry name" value="mtIF2_IVc"/>
    <property type="match status" value="1"/>
</dbReference>
<keyword evidence="7 9" id="KW-0648">Protein biosynthesis</keyword>
<keyword evidence="4 9" id="KW-0963">Cytoplasm</keyword>
<comment type="function">
    <text evidence="9 10">One of the essential components for the initiation of protein synthesis. Protects formylmethionyl-tRNA from spontaneous hydrolysis and promotes its binding to the 30S ribosomal subunits. Also involved in the hydrolysis of GTP during the formation of the 70S ribosomal complex.</text>
</comment>
<keyword evidence="8 9" id="KW-0342">GTP-binding</keyword>
<keyword evidence="5 9" id="KW-0396">Initiation factor</keyword>
<dbReference type="Pfam" id="PF22042">
    <property type="entry name" value="EF-G_D2"/>
    <property type="match status" value="1"/>
</dbReference>
<feature type="compositionally biased region" description="Basic residues" evidence="11">
    <location>
        <begin position="344"/>
        <end position="353"/>
    </location>
</feature>
<dbReference type="HAMAP" id="MF_00100_B">
    <property type="entry name" value="IF_2_B"/>
    <property type="match status" value="1"/>
</dbReference>
<name>A0A4Y8VQS6_9BACT</name>